<feature type="domain" description="Helicase C-terminal" evidence="6">
    <location>
        <begin position="412"/>
        <end position="567"/>
    </location>
</feature>
<dbReference type="RefSeq" id="WP_201078867.1">
    <property type="nucleotide sequence ID" value="NZ_CP067420.1"/>
</dbReference>
<evidence type="ECO:0000256" key="5">
    <source>
        <dbReference type="SAM" id="MobiDB-lite"/>
    </source>
</evidence>
<dbReference type="Gene3D" id="3.40.50.300">
    <property type="entry name" value="P-loop containing nucleotide triphosphate hydrolases"/>
    <property type="match status" value="2"/>
</dbReference>
<reference evidence="7" key="1">
    <citation type="submission" date="2021-02" db="EMBL/GenBank/DDBJ databases">
        <title>Skermanella TT6 skin isolate.</title>
        <authorList>
            <person name="Lee K."/>
            <person name="Ganzorig M."/>
        </authorList>
    </citation>
    <scope>NUCLEOTIDE SEQUENCE</scope>
    <source>
        <strain evidence="7">TT6</strain>
    </source>
</reference>
<evidence type="ECO:0000256" key="3">
    <source>
        <dbReference type="ARBA" id="ARBA00022806"/>
    </source>
</evidence>
<dbReference type="Proteomes" id="UP000595197">
    <property type="component" value="Chromosome"/>
</dbReference>
<evidence type="ECO:0000256" key="4">
    <source>
        <dbReference type="ARBA" id="ARBA00022840"/>
    </source>
</evidence>
<keyword evidence="3 7" id="KW-0347">Helicase</keyword>
<dbReference type="Pfam" id="PF22527">
    <property type="entry name" value="DEXQc_Suv3"/>
    <property type="match status" value="1"/>
</dbReference>
<evidence type="ECO:0000313" key="7">
    <source>
        <dbReference type="EMBL" id="QQP91200.1"/>
    </source>
</evidence>
<feature type="compositionally biased region" description="Low complexity" evidence="5">
    <location>
        <begin position="729"/>
        <end position="742"/>
    </location>
</feature>
<dbReference type="PANTHER" id="PTHR12131:SF1">
    <property type="entry name" value="ATP-DEPENDENT RNA HELICASE SUPV3L1, MITOCHONDRIAL-RELATED"/>
    <property type="match status" value="1"/>
</dbReference>
<dbReference type="Pfam" id="PF12513">
    <property type="entry name" value="SUV3_C"/>
    <property type="match status" value="1"/>
</dbReference>
<dbReference type="EMBL" id="CP067420">
    <property type="protein sequence ID" value="QQP91200.1"/>
    <property type="molecule type" value="Genomic_DNA"/>
</dbReference>
<sequence length="756" mass="83669">MAEDSDVQDLPGDADPHLIHEIARRHPDCLTLAEAGIARMEMAAASGLTSLGLPLPKGKRDLLVPIERRDAVMREIQGHLDRAKRRNELLAASRRALDPAGHVSLHPGDGRDRVRLVMTDALPWTGMEEPIRFAVSRQIDVDEFAGLDEAGPGHAVLRDRLVADGVLAERLHADAARLAERLWRYADEAGTGDDGWTFGSLCDRLGRTSRNHQDADEILRRWDREFDAWRRDRAEARGRAFIDRHFDFSRYELLFPVARGMGRRLVLVVGPTNSGKTHRALEALRGASSGVYLAPLRLLALEVMDRLNRDGTPTTLLTGEEEIRTPDARHVASTIEMMDPERPVDVAVIDEVQMLADPDRGWAWTAALIGAPADTVYLLGAPEARPLVERVAAYLGEPLEVVELQRKAPLSMIPRRLEWTDVEAGDALIAFSRRDVHLIRDAVHTQGLTAAVLYGALAPDVRRLEAERFLSGLADVVVATDAIGMGLNLPVRRVLFTALEKFDGTAVRPLSPVEIRQIAGRAGRFGQFEAGEFGVVARNTPQALKTLMERTDARLGPQASLAVRPTRGMLARLAEYSGATEMALLIDWFAAARTAGSLYRIGDLGALRRLAQLLDERSLGFPDKLSLLFIPADLEKEAEMRLFRAILQAVETAEPMPIGHVVPGRIEGLDDQALEDLSRACDLYYWAARRFRTLFPDRDAVRERRALIGSRLGDLLASRARREREPKQSAGSPGKAGKPKAGFRGAPRKRFGPRRR</sequence>
<dbReference type="InterPro" id="IPR001650">
    <property type="entry name" value="Helicase_C-like"/>
</dbReference>
<dbReference type="SMART" id="SM00490">
    <property type="entry name" value="HELICc"/>
    <property type="match status" value="1"/>
</dbReference>
<evidence type="ECO:0000313" key="8">
    <source>
        <dbReference type="Proteomes" id="UP000595197"/>
    </source>
</evidence>
<keyword evidence="4" id="KW-0067">ATP-binding</keyword>
<protein>
    <submittedName>
        <fullName evidence="7">RNA helicase</fullName>
    </submittedName>
</protein>
<dbReference type="InterPro" id="IPR050699">
    <property type="entry name" value="RNA-DNA_Helicase"/>
</dbReference>
<dbReference type="InterPro" id="IPR055206">
    <property type="entry name" value="DEXQc_SUV3"/>
</dbReference>
<dbReference type="GO" id="GO:0004386">
    <property type="term" value="F:helicase activity"/>
    <property type="evidence" value="ECO:0007669"/>
    <property type="project" value="UniProtKB-KW"/>
</dbReference>
<organism evidence="7 8">
    <name type="scientific">Skermanella cutis</name>
    <dbReference type="NCBI Taxonomy" id="2775420"/>
    <lineage>
        <taxon>Bacteria</taxon>
        <taxon>Pseudomonadati</taxon>
        <taxon>Pseudomonadota</taxon>
        <taxon>Alphaproteobacteria</taxon>
        <taxon>Rhodospirillales</taxon>
        <taxon>Azospirillaceae</taxon>
        <taxon>Skermanella</taxon>
    </lineage>
</organism>
<evidence type="ECO:0000256" key="2">
    <source>
        <dbReference type="ARBA" id="ARBA00022801"/>
    </source>
</evidence>
<dbReference type="PROSITE" id="PS51194">
    <property type="entry name" value="HELICASE_CTER"/>
    <property type="match status" value="1"/>
</dbReference>
<dbReference type="SUPFAM" id="SSF52540">
    <property type="entry name" value="P-loop containing nucleoside triphosphate hydrolases"/>
    <property type="match status" value="1"/>
</dbReference>
<keyword evidence="8" id="KW-1185">Reference proteome</keyword>
<dbReference type="PANTHER" id="PTHR12131">
    <property type="entry name" value="ATP-DEPENDENT RNA AND DNA HELICASE"/>
    <property type="match status" value="1"/>
</dbReference>
<proteinExistence type="predicted"/>
<dbReference type="InterPro" id="IPR027417">
    <property type="entry name" value="P-loop_NTPase"/>
</dbReference>
<dbReference type="Gene3D" id="1.20.58.1080">
    <property type="match status" value="1"/>
</dbReference>
<gene>
    <name evidence="7" type="ORF">IGS68_08330</name>
</gene>
<dbReference type="InterPro" id="IPR022192">
    <property type="entry name" value="SUV3_C"/>
</dbReference>
<keyword evidence="2" id="KW-0378">Hydrolase</keyword>
<name>A0ABX7BC91_9PROT</name>
<feature type="compositionally biased region" description="Basic residues" evidence="5">
    <location>
        <begin position="746"/>
        <end position="756"/>
    </location>
</feature>
<keyword evidence="1" id="KW-0547">Nucleotide-binding</keyword>
<accession>A0ABX7BC91</accession>
<evidence type="ECO:0000256" key="1">
    <source>
        <dbReference type="ARBA" id="ARBA00022741"/>
    </source>
</evidence>
<evidence type="ECO:0000259" key="6">
    <source>
        <dbReference type="PROSITE" id="PS51194"/>
    </source>
</evidence>
<dbReference type="Gene3D" id="1.20.272.40">
    <property type="match status" value="1"/>
</dbReference>
<feature type="region of interest" description="Disordered" evidence="5">
    <location>
        <begin position="718"/>
        <end position="756"/>
    </location>
</feature>
<dbReference type="Pfam" id="PF00271">
    <property type="entry name" value="Helicase_C"/>
    <property type="match status" value="1"/>
</dbReference>